<gene>
    <name evidence="1" type="ORF">MNBD_GAMMA05-1390</name>
</gene>
<organism evidence="1">
    <name type="scientific">hydrothermal vent metagenome</name>
    <dbReference type="NCBI Taxonomy" id="652676"/>
    <lineage>
        <taxon>unclassified sequences</taxon>
        <taxon>metagenomes</taxon>
        <taxon>ecological metagenomes</taxon>
    </lineage>
</organism>
<sequence>MSARSELHIIVPGICGPLAETQTLKNHFEIGQWVKRLSKANMAVSCDSANDVLSDIFALDIEGDFPAASFSMLAHDSYNKDKYHMHADPVHLQADMDHAILTSLEDLNVTVLEAEALCDSLNQHFNQDGISFLVMDDNQWLVESNDKIKITTTPLTEAIGRNINFILPEGEEAMRWKQLLTEAQMLMFSHNVNQSREHRSLQTINSLWFHGVGALPILRDGACHVNSLCSNQKMLEGLAKHVQCEYLKIPDTVGEYINYLSDFAPASVNVLHLPELEHLVNYTDVRIWTEKLLEQLRCWIYPLIDEARKNNIKITLYPCNAKQYHFSKHDYLRFWCRGKLEQHVHSYQQV</sequence>
<proteinExistence type="predicted"/>
<name>A0A3B0WLW2_9ZZZZ</name>
<evidence type="ECO:0000313" key="1">
    <source>
        <dbReference type="EMBL" id="VAW50369.1"/>
    </source>
</evidence>
<dbReference type="AlphaFoldDB" id="A0A3B0WLW2"/>
<evidence type="ECO:0008006" key="2">
    <source>
        <dbReference type="Google" id="ProtNLM"/>
    </source>
</evidence>
<accession>A0A3B0WLW2</accession>
<reference evidence="1" key="1">
    <citation type="submission" date="2018-06" db="EMBL/GenBank/DDBJ databases">
        <authorList>
            <person name="Zhirakovskaya E."/>
        </authorList>
    </citation>
    <scope>NUCLEOTIDE SEQUENCE</scope>
</reference>
<dbReference type="EMBL" id="UOFE01000002">
    <property type="protein sequence ID" value="VAW50369.1"/>
    <property type="molecule type" value="Genomic_DNA"/>
</dbReference>
<protein>
    <recommendedName>
        <fullName evidence="2">Regulatory protein, RpfE type</fullName>
    </recommendedName>
</protein>